<feature type="domain" description="Developmental pluripotency-associated protein 2/4 central" evidence="6">
    <location>
        <begin position="116"/>
        <end position="198"/>
    </location>
</feature>
<dbReference type="GO" id="GO:0005634">
    <property type="term" value="C:nucleus"/>
    <property type="evidence" value="ECO:0007669"/>
    <property type="project" value="UniProtKB-SubCell"/>
</dbReference>
<dbReference type="InterPro" id="IPR039590">
    <property type="entry name" value="Dppa2/4"/>
</dbReference>
<accession>A0A8C5Z1Q3</accession>
<dbReference type="PANTHER" id="PTHR16073">
    <property type="entry name" value="DCR DOMAIN-CONTAINING PROTEIN"/>
    <property type="match status" value="1"/>
</dbReference>
<dbReference type="AlphaFoldDB" id="A0A8C5Z1Q3"/>
<dbReference type="GO" id="GO:0003682">
    <property type="term" value="F:chromatin binding"/>
    <property type="evidence" value="ECO:0007669"/>
    <property type="project" value="InterPro"/>
</dbReference>
<dbReference type="InterPro" id="IPR025891">
    <property type="entry name" value="Dppa2/4_C_dom"/>
</dbReference>
<evidence type="ECO:0000259" key="6">
    <source>
        <dbReference type="Pfam" id="PF14049"/>
    </source>
</evidence>
<sequence length="295" mass="33459">MSGANDRVTEKNFLEEQFDEENVILTLVPVTEEQEYPIETSVSSTAEIKQEVCFPETKPNCKIQPLPLPTILPPINKVSRDTLRNWCQQFNLSTDGQKIEVYLRLQKHAYPGQIYDIPETSREARLKPVSRRWKAVANAAGLQESHNKVKREEETNMIEVVNSAQESILASWARIAARANQRKAVNSCPIPTSVEAFLLQTSGVRWCVVHGQFLSAETAGWVRLQFHAGQTWVPDTPKRMISLFLLPACMFPPSGLEDNMLCPECRDERFLTTLEKEEHLPRPTPPTPWLIPGKA</sequence>
<organism evidence="7 8">
    <name type="scientific">Marmota marmota marmota</name>
    <name type="common">Alpine marmot</name>
    <dbReference type="NCBI Taxonomy" id="9994"/>
    <lineage>
        <taxon>Eukaryota</taxon>
        <taxon>Metazoa</taxon>
        <taxon>Chordata</taxon>
        <taxon>Craniata</taxon>
        <taxon>Vertebrata</taxon>
        <taxon>Euteleostomi</taxon>
        <taxon>Mammalia</taxon>
        <taxon>Eutheria</taxon>
        <taxon>Euarchontoglires</taxon>
        <taxon>Glires</taxon>
        <taxon>Rodentia</taxon>
        <taxon>Sciuromorpha</taxon>
        <taxon>Sciuridae</taxon>
        <taxon>Xerinae</taxon>
        <taxon>Marmotini</taxon>
        <taxon>Marmota</taxon>
    </lineage>
</organism>
<dbReference type="Proteomes" id="UP000694407">
    <property type="component" value="Unplaced"/>
</dbReference>
<dbReference type="GO" id="GO:0048731">
    <property type="term" value="P:system development"/>
    <property type="evidence" value="ECO:0007669"/>
    <property type="project" value="TreeGrafter"/>
</dbReference>
<keyword evidence="4" id="KW-0539">Nucleus</keyword>
<protein>
    <submittedName>
        <fullName evidence="7">Developmental pluripotency-associated protein 2-like</fullName>
    </submittedName>
</protein>
<evidence type="ECO:0000256" key="1">
    <source>
        <dbReference type="ARBA" id="ARBA00004123"/>
    </source>
</evidence>
<keyword evidence="8" id="KW-1185">Reference proteome</keyword>
<gene>
    <name evidence="7" type="primary">LOC107147644</name>
</gene>
<evidence type="ECO:0000256" key="2">
    <source>
        <dbReference type="ARBA" id="ARBA00023015"/>
    </source>
</evidence>
<dbReference type="PANTHER" id="PTHR16073:SF10">
    <property type="entry name" value="DEVELOPMENTAL PLURIPOTENCY-ASSOCIATED PROTEIN 2"/>
    <property type="match status" value="1"/>
</dbReference>
<dbReference type="Ensembl" id="ENSMMMT00000008168.1">
    <property type="protein sequence ID" value="ENSMMMP00000007186.1"/>
    <property type="gene ID" value="ENSMMMG00000006426.1"/>
</dbReference>
<name>A0A8C5Z1Q3_MARMA</name>
<dbReference type="Pfam" id="PF14049">
    <property type="entry name" value="Dppa2_A"/>
    <property type="match status" value="1"/>
</dbReference>
<keyword evidence="2" id="KW-0805">Transcription regulation</keyword>
<evidence type="ECO:0000313" key="8">
    <source>
        <dbReference type="Proteomes" id="UP000694407"/>
    </source>
</evidence>
<reference evidence="7" key="1">
    <citation type="submission" date="2025-08" db="UniProtKB">
        <authorList>
            <consortium name="Ensembl"/>
        </authorList>
    </citation>
    <scope>IDENTIFICATION</scope>
</reference>
<evidence type="ECO:0000256" key="3">
    <source>
        <dbReference type="ARBA" id="ARBA00023163"/>
    </source>
</evidence>
<evidence type="ECO:0000256" key="4">
    <source>
        <dbReference type="ARBA" id="ARBA00023242"/>
    </source>
</evidence>
<evidence type="ECO:0000259" key="5">
    <source>
        <dbReference type="Pfam" id="PF14047"/>
    </source>
</evidence>
<evidence type="ECO:0000313" key="7">
    <source>
        <dbReference type="Ensembl" id="ENSMMMP00000007186.1"/>
    </source>
</evidence>
<dbReference type="GeneTree" id="ENSGT00390000004871"/>
<keyword evidence="3" id="KW-0804">Transcription</keyword>
<proteinExistence type="predicted"/>
<comment type="subcellular location">
    <subcellularLocation>
        <location evidence="1">Nucleus</location>
    </subcellularLocation>
</comment>
<reference evidence="7" key="2">
    <citation type="submission" date="2025-09" db="UniProtKB">
        <authorList>
            <consortium name="Ensembl"/>
        </authorList>
    </citation>
    <scope>IDENTIFICATION</scope>
</reference>
<dbReference type="InterPro" id="IPR025892">
    <property type="entry name" value="Dppa2/4_central_dom"/>
</dbReference>
<dbReference type="Pfam" id="PF14047">
    <property type="entry name" value="DCR"/>
    <property type="match status" value="1"/>
</dbReference>
<feature type="domain" description="Developmental pluripotency-associated protein 2/4 C-terminal" evidence="5">
    <location>
        <begin position="203"/>
        <end position="266"/>
    </location>
</feature>